<organism evidence="2 3">
    <name type="scientific">Caerostris darwini</name>
    <dbReference type="NCBI Taxonomy" id="1538125"/>
    <lineage>
        <taxon>Eukaryota</taxon>
        <taxon>Metazoa</taxon>
        <taxon>Ecdysozoa</taxon>
        <taxon>Arthropoda</taxon>
        <taxon>Chelicerata</taxon>
        <taxon>Arachnida</taxon>
        <taxon>Araneae</taxon>
        <taxon>Araneomorphae</taxon>
        <taxon>Entelegynae</taxon>
        <taxon>Araneoidea</taxon>
        <taxon>Araneidae</taxon>
        <taxon>Caerostris</taxon>
    </lineage>
</organism>
<keyword evidence="3" id="KW-1185">Reference proteome</keyword>
<feature type="region of interest" description="Disordered" evidence="1">
    <location>
        <begin position="44"/>
        <end position="124"/>
    </location>
</feature>
<evidence type="ECO:0000256" key="1">
    <source>
        <dbReference type="SAM" id="MobiDB-lite"/>
    </source>
</evidence>
<protein>
    <submittedName>
        <fullName evidence="2">Uncharacterized protein</fullName>
    </submittedName>
</protein>
<evidence type="ECO:0000313" key="3">
    <source>
        <dbReference type="Proteomes" id="UP001054837"/>
    </source>
</evidence>
<reference evidence="2 3" key="1">
    <citation type="submission" date="2021-06" db="EMBL/GenBank/DDBJ databases">
        <title>Caerostris darwini draft genome.</title>
        <authorList>
            <person name="Kono N."/>
            <person name="Arakawa K."/>
        </authorList>
    </citation>
    <scope>NUCLEOTIDE SEQUENCE [LARGE SCALE GENOMIC DNA]</scope>
</reference>
<evidence type="ECO:0000313" key="2">
    <source>
        <dbReference type="EMBL" id="GIY82595.1"/>
    </source>
</evidence>
<dbReference type="EMBL" id="BPLQ01014726">
    <property type="protein sequence ID" value="GIY82595.1"/>
    <property type="molecule type" value="Genomic_DNA"/>
</dbReference>
<dbReference type="Proteomes" id="UP001054837">
    <property type="component" value="Unassembled WGS sequence"/>
</dbReference>
<accession>A0AAV4WKT8</accession>
<gene>
    <name evidence="2" type="ORF">CDAR_622861</name>
</gene>
<sequence length="124" mass="14649">MLGRNESSCEFLVSRDKIHRREWRQPLGPRRIVHPAPTQWTLSYQEEHRRRRRAKNPTLQMQRERHTQIKSPQIRREGDGENQGLVGTKRKDGSSDSTGGIGNANDRSHVMRYFLSNDDEKRTW</sequence>
<name>A0AAV4WKT8_9ARAC</name>
<comment type="caution">
    <text evidence="2">The sequence shown here is derived from an EMBL/GenBank/DDBJ whole genome shotgun (WGS) entry which is preliminary data.</text>
</comment>
<dbReference type="AlphaFoldDB" id="A0AAV4WKT8"/>
<proteinExistence type="predicted"/>